<accession>A0A2M8L438</accession>
<dbReference type="Proteomes" id="UP000231474">
    <property type="component" value="Unassembled WGS sequence"/>
</dbReference>
<dbReference type="AlphaFoldDB" id="A0A2M8L438"/>
<dbReference type="Gene3D" id="3.90.70.10">
    <property type="entry name" value="Cysteine proteinases"/>
    <property type="match status" value="1"/>
</dbReference>
<protein>
    <submittedName>
        <fullName evidence="1">Uncharacterized protein</fullName>
    </submittedName>
</protein>
<sequence>MKNIPYIGNGAYCYANSTSMLLSSIGENVSPSIIEVLTGVGLGASLKRKGGFLYFNNQTLLPDLGITKALEILGFDSKMEVFDSSDQDPFKKLKKDLKKSVAVLGPLDMVYLAYNPRHKYLRGADHFVLAYRMEDDIVYLHDPAGFPHVFISTNDLKEAWKAERVSYRKGYYRYITNPKRKEKLTQDEIYKRTIDFFKSIYQDGERNSNPDIWLIGQDAIAQTAERVESENISEDELGHFIYFALPLGAKRALDFASFFDQRHAELASIKRQQAERFGHAHTYALSKKWSSLSKALKKLGKLEQEFRDTLLEVS</sequence>
<proteinExistence type="predicted"/>
<dbReference type="EMBL" id="PFEK01000017">
    <property type="protein sequence ID" value="PJE67701.1"/>
    <property type="molecule type" value="Genomic_DNA"/>
</dbReference>
<comment type="caution">
    <text evidence="1">The sequence shown here is derived from an EMBL/GenBank/DDBJ whole genome shotgun (WGS) entry which is preliminary data.</text>
</comment>
<organism evidence="1 2">
    <name type="scientific">Candidatus Shapirobacteria bacterium CG10_big_fil_rev_8_21_14_0_10_40_9</name>
    <dbReference type="NCBI Taxonomy" id="1974888"/>
    <lineage>
        <taxon>Bacteria</taxon>
        <taxon>Candidatus Shapironibacteriota</taxon>
    </lineage>
</organism>
<name>A0A2M8L438_9BACT</name>
<gene>
    <name evidence="1" type="ORF">COU95_00960</name>
</gene>
<evidence type="ECO:0000313" key="2">
    <source>
        <dbReference type="Proteomes" id="UP000231474"/>
    </source>
</evidence>
<reference evidence="2" key="1">
    <citation type="submission" date="2017-09" db="EMBL/GenBank/DDBJ databases">
        <title>Depth-based differentiation of microbial function through sediment-hosted aquifers and enrichment of novel symbionts in the deep terrestrial subsurface.</title>
        <authorList>
            <person name="Probst A.J."/>
            <person name="Ladd B."/>
            <person name="Jarett J.K."/>
            <person name="Geller-Mcgrath D.E."/>
            <person name="Sieber C.M.K."/>
            <person name="Emerson J.B."/>
            <person name="Anantharaman K."/>
            <person name="Thomas B.C."/>
            <person name="Malmstrom R."/>
            <person name="Stieglmeier M."/>
            <person name="Klingl A."/>
            <person name="Woyke T."/>
            <person name="Ryan C.M."/>
            <person name="Banfield J.F."/>
        </authorList>
    </citation>
    <scope>NUCLEOTIDE SEQUENCE [LARGE SCALE GENOMIC DNA]</scope>
</reference>
<evidence type="ECO:0000313" key="1">
    <source>
        <dbReference type="EMBL" id="PJE67701.1"/>
    </source>
</evidence>